<accession>A0AAN8J662</accession>
<evidence type="ECO:0000313" key="3">
    <source>
        <dbReference type="Proteomes" id="UP001347796"/>
    </source>
</evidence>
<organism evidence="2 3">
    <name type="scientific">Patella caerulea</name>
    <name type="common">Rayed Mediterranean limpet</name>
    <dbReference type="NCBI Taxonomy" id="87958"/>
    <lineage>
        <taxon>Eukaryota</taxon>
        <taxon>Metazoa</taxon>
        <taxon>Spiralia</taxon>
        <taxon>Lophotrochozoa</taxon>
        <taxon>Mollusca</taxon>
        <taxon>Gastropoda</taxon>
        <taxon>Patellogastropoda</taxon>
        <taxon>Patelloidea</taxon>
        <taxon>Patellidae</taxon>
        <taxon>Patella</taxon>
    </lineage>
</organism>
<proteinExistence type="predicted"/>
<name>A0AAN8J662_PATCE</name>
<feature type="compositionally biased region" description="Polar residues" evidence="1">
    <location>
        <begin position="500"/>
        <end position="520"/>
    </location>
</feature>
<dbReference type="EMBL" id="JAZGQO010000014">
    <property type="protein sequence ID" value="KAK6170500.1"/>
    <property type="molecule type" value="Genomic_DNA"/>
</dbReference>
<feature type="compositionally biased region" description="Basic and acidic residues" evidence="1">
    <location>
        <begin position="422"/>
        <end position="440"/>
    </location>
</feature>
<dbReference type="Proteomes" id="UP001347796">
    <property type="component" value="Unassembled WGS sequence"/>
</dbReference>
<feature type="compositionally biased region" description="Pro residues" evidence="1">
    <location>
        <begin position="405"/>
        <end position="415"/>
    </location>
</feature>
<comment type="caution">
    <text evidence="2">The sequence shown here is derived from an EMBL/GenBank/DDBJ whole genome shotgun (WGS) entry which is preliminary data.</text>
</comment>
<evidence type="ECO:0000313" key="2">
    <source>
        <dbReference type="EMBL" id="KAK6170500.1"/>
    </source>
</evidence>
<keyword evidence="3" id="KW-1185">Reference proteome</keyword>
<sequence>MNSLFCMQTVAAEAAADAAISNIRKQRELEMEIKEIDKKWLFALKRIINDRLDLLKEFDKIAKVKVNRDYFKNDLRKSKLQNYTDHVRNRMNEQKYIKSHDNFDFHVDPLGKNVVTQPMIMESDGKGGREAITSISLDKRKAKHIRGLSELEVKKRRFRIPKVKKRTKKRLLEKGLLPLPKKSHMKRVSIKELEDLQEEESEHIEHKETSITIKYFPAEEEAAPQSLFAVPEFARTYIPLPVLPLTPEPSFVESEREYSFGLQVPRSPSGVTPRLLSPIPPQYLESGTSTYFGFNDNSLLELPEDFNQDDNQSGSPQPPRSPVPEVSHQDAFPIVSLQPLHSEIPKISDVPIVCVQPPTSPGPENTIHEGDKHRPRLEKLLIIPPRSPAPGPNEPSSPRPSQSYLPPPPLSPIPPHLVLKKASRETQRQLEKAAKEKESAAEIQLPPIIIGRSKHKSVQFAKPESSTKPRKKDQLDSKPALKPLPPIHDLKVTKPLQTPVPKTSGASNRQKAFSNLSRSMKPTGIQYRKLSAVVEE</sequence>
<gene>
    <name evidence="2" type="ORF">SNE40_018880</name>
</gene>
<protein>
    <submittedName>
        <fullName evidence="2">Uncharacterized protein</fullName>
    </submittedName>
</protein>
<dbReference type="AlphaFoldDB" id="A0AAN8J662"/>
<reference evidence="2 3" key="1">
    <citation type="submission" date="2024-01" db="EMBL/GenBank/DDBJ databases">
        <title>The genome of the rayed Mediterranean limpet Patella caerulea (Linnaeus, 1758).</title>
        <authorList>
            <person name="Anh-Thu Weber A."/>
            <person name="Halstead-Nussloch G."/>
        </authorList>
    </citation>
    <scope>NUCLEOTIDE SEQUENCE [LARGE SCALE GENOMIC DNA]</scope>
    <source>
        <strain evidence="2">AATW-2023a</strain>
        <tissue evidence="2">Whole specimen</tissue>
    </source>
</reference>
<feature type="region of interest" description="Disordered" evidence="1">
    <location>
        <begin position="301"/>
        <end position="326"/>
    </location>
</feature>
<feature type="region of interest" description="Disordered" evidence="1">
    <location>
        <begin position="353"/>
        <end position="520"/>
    </location>
</feature>
<evidence type="ECO:0000256" key="1">
    <source>
        <dbReference type="SAM" id="MobiDB-lite"/>
    </source>
</evidence>
<feature type="compositionally biased region" description="Pro residues" evidence="1">
    <location>
        <begin position="385"/>
        <end position="398"/>
    </location>
</feature>